<organism evidence="1 2">
    <name type="scientific">Trematosphaeria pertusa</name>
    <dbReference type="NCBI Taxonomy" id="390896"/>
    <lineage>
        <taxon>Eukaryota</taxon>
        <taxon>Fungi</taxon>
        <taxon>Dikarya</taxon>
        <taxon>Ascomycota</taxon>
        <taxon>Pezizomycotina</taxon>
        <taxon>Dothideomycetes</taxon>
        <taxon>Pleosporomycetidae</taxon>
        <taxon>Pleosporales</taxon>
        <taxon>Massarineae</taxon>
        <taxon>Trematosphaeriaceae</taxon>
        <taxon>Trematosphaeria</taxon>
    </lineage>
</organism>
<name>A0A6A6IXZ7_9PLEO</name>
<evidence type="ECO:0000313" key="1">
    <source>
        <dbReference type="EMBL" id="KAF2254802.1"/>
    </source>
</evidence>
<accession>A0A6A6IXZ7</accession>
<dbReference type="GeneID" id="54579833"/>
<gene>
    <name evidence="1" type="ORF">BU26DRAFT_500489</name>
</gene>
<protein>
    <submittedName>
        <fullName evidence="1">Uncharacterized protein</fullName>
    </submittedName>
</protein>
<dbReference type="EMBL" id="ML987190">
    <property type="protein sequence ID" value="KAF2254802.1"/>
    <property type="molecule type" value="Genomic_DNA"/>
</dbReference>
<reference evidence="1" key="1">
    <citation type="journal article" date="2020" name="Stud. Mycol.">
        <title>101 Dothideomycetes genomes: a test case for predicting lifestyles and emergence of pathogens.</title>
        <authorList>
            <person name="Haridas S."/>
            <person name="Albert R."/>
            <person name="Binder M."/>
            <person name="Bloem J."/>
            <person name="Labutti K."/>
            <person name="Salamov A."/>
            <person name="Andreopoulos B."/>
            <person name="Baker S."/>
            <person name="Barry K."/>
            <person name="Bills G."/>
            <person name="Bluhm B."/>
            <person name="Cannon C."/>
            <person name="Castanera R."/>
            <person name="Culley D."/>
            <person name="Daum C."/>
            <person name="Ezra D."/>
            <person name="Gonzalez J."/>
            <person name="Henrissat B."/>
            <person name="Kuo A."/>
            <person name="Liang C."/>
            <person name="Lipzen A."/>
            <person name="Lutzoni F."/>
            <person name="Magnuson J."/>
            <person name="Mondo S."/>
            <person name="Nolan M."/>
            <person name="Ohm R."/>
            <person name="Pangilinan J."/>
            <person name="Park H.-J."/>
            <person name="Ramirez L."/>
            <person name="Alfaro M."/>
            <person name="Sun H."/>
            <person name="Tritt A."/>
            <person name="Yoshinaga Y."/>
            <person name="Zwiers L.-H."/>
            <person name="Turgeon B."/>
            <person name="Goodwin S."/>
            <person name="Spatafora J."/>
            <person name="Crous P."/>
            <person name="Grigoriev I."/>
        </authorList>
    </citation>
    <scope>NUCLEOTIDE SEQUENCE</scope>
    <source>
        <strain evidence="1">CBS 122368</strain>
    </source>
</reference>
<keyword evidence="2" id="KW-1185">Reference proteome</keyword>
<dbReference type="RefSeq" id="XP_033689806.1">
    <property type="nucleotide sequence ID" value="XM_033826503.1"/>
</dbReference>
<dbReference type="Proteomes" id="UP000800094">
    <property type="component" value="Unassembled WGS sequence"/>
</dbReference>
<proteinExistence type="predicted"/>
<dbReference type="AlphaFoldDB" id="A0A6A6IXZ7"/>
<sequence>MEQRFDRGKARIERVVLDCTCGEARVVDERVRSESHRKGESADYQVTGKGGDPTCHIVVPGPPCPLVPLVERRQDNPLPADYWPQVSRKRCEAVPRYSTSGGRIFPPYICCPSSSFRLPLNHEEETVPAARSNSMQLHHLVTAAEVSQRRPRPWHEGCA</sequence>
<evidence type="ECO:0000313" key="2">
    <source>
        <dbReference type="Proteomes" id="UP000800094"/>
    </source>
</evidence>